<keyword evidence="7 12" id="KW-0997">Cell inner membrane</keyword>
<keyword evidence="5" id="KW-1003">Cell membrane</keyword>
<dbReference type="PANTHER" id="PTHR30183">
    <property type="entry name" value="MOLYBDENUM TRANSPORT SYSTEM PERMEASE PROTEIN MODB"/>
    <property type="match status" value="1"/>
</dbReference>
<protein>
    <recommendedName>
        <fullName evidence="12">Molybdenum transport system permease</fullName>
    </recommendedName>
</protein>
<keyword evidence="15" id="KW-1185">Reference proteome</keyword>
<evidence type="ECO:0000256" key="9">
    <source>
        <dbReference type="ARBA" id="ARBA00022989"/>
    </source>
</evidence>
<evidence type="ECO:0000256" key="8">
    <source>
        <dbReference type="ARBA" id="ARBA00022692"/>
    </source>
</evidence>
<dbReference type="PANTHER" id="PTHR30183:SF8">
    <property type="entry name" value="MOLYBDENUM TRANSPORT SYSTEM PERMEASE"/>
    <property type="match status" value="1"/>
</dbReference>
<evidence type="ECO:0000256" key="3">
    <source>
        <dbReference type="ARBA" id="ARBA00007069"/>
    </source>
</evidence>
<keyword evidence="9 11" id="KW-1133">Transmembrane helix</keyword>
<keyword evidence="8 11" id="KW-0812">Transmembrane</keyword>
<sequence length="222" mass="24058">MTDAILLSLKLATLTTCVLLVIGIPLAWWLARSKSLFKDMISALVSMPLVLPPTVLGFYLLISLGPDSPLGQLSTTLLGSPLTFTFTGLVIGSVVFSLPFMVQPLRNTFESIGVRPLEVAATLRSSPLNTFIRVVLPMSRGGLLTGIVMSFVHTLGEFGVVLMIGGNIPGETKVLSIAIYDYVESLEWDKAHLIAAGMVAFSFIIILLLTLLERKSRRGLQR</sequence>
<dbReference type="NCBIfam" id="TIGR02141">
    <property type="entry name" value="modB_ABC"/>
    <property type="match status" value="1"/>
</dbReference>
<comment type="similarity">
    <text evidence="3 12">Belongs to the binding-protein-dependent transport system permease family. CysTW subfamily.</text>
</comment>
<keyword evidence="10 11" id="KW-0472">Membrane</keyword>
<name>A0A5P1R7I3_9GAMM</name>
<evidence type="ECO:0000256" key="11">
    <source>
        <dbReference type="RuleBase" id="RU363032"/>
    </source>
</evidence>
<evidence type="ECO:0000256" key="12">
    <source>
        <dbReference type="RuleBase" id="RU365097"/>
    </source>
</evidence>
<keyword evidence="4 11" id="KW-0813">Transport</keyword>
<dbReference type="InterPro" id="IPR035906">
    <property type="entry name" value="MetI-like_sf"/>
</dbReference>
<dbReference type="EMBL" id="CP043869">
    <property type="protein sequence ID" value="QEQ95594.1"/>
    <property type="molecule type" value="Genomic_DNA"/>
</dbReference>
<gene>
    <name evidence="14" type="primary">modB</name>
    <name evidence="14" type="ORF">F0U83_02120</name>
</gene>
<evidence type="ECO:0000256" key="10">
    <source>
        <dbReference type="ARBA" id="ARBA00023136"/>
    </source>
</evidence>
<dbReference type="FunFam" id="1.10.3720.10:FF:000054">
    <property type="entry name" value="Molybdenum transport system permease"/>
    <property type="match status" value="1"/>
</dbReference>
<dbReference type="CDD" id="cd06261">
    <property type="entry name" value="TM_PBP2"/>
    <property type="match status" value="1"/>
</dbReference>
<evidence type="ECO:0000259" key="13">
    <source>
        <dbReference type="PROSITE" id="PS50928"/>
    </source>
</evidence>
<dbReference type="KEGG" id="ncu:F0U83_02120"/>
<comment type="function">
    <text evidence="1 12">Part of the binding-protein-dependent transport system for molybdenum; probably responsible for the translocation of the substrate across the membrane.</text>
</comment>
<dbReference type="GO" id="GO:0005886">
    <property type="term" value="C:plasma membrane"/>
    <property type="evidence" value="ECO:0007669"/>
    <property type="project" value="UniProtKB-SubCell"/>
</dbReference>
<evidence type="ECO:0000256" key="7">
    <source>
        <dbReference type="ARBA" id="ARBA00022519"/>
    </source>
</evidence>
<evidence type="ECO:0000256" key="1">
    <source>
        <dbReference type="ARBA" id="ARBA00002949"/>
    </source>
</evidence>
<keyword evidence="6 12" id="KW-0500">Molybdenum</keyword>
<dbReference type="InterPro" id="IPR011867">
    <property type="entry name" value="ModB_ABC"/>
</dbReference>
<dbReference type="GO" id="GO:0015098">
    <property type="term" value="F:molybdate ion transmembrane transporter activity"/>
    <property type="evidence" value="ECO:0007669"/>
    <property type="project" value="UniProtKB-UniRule"/>
</dbReference>
<dbReference type="InterPro" id="IPR000515">
    <property type="entry name" value="MetI-like"/>
</dbReference>
<dbReference type="RefSeq" id="WP_138986298.1">
    <property type="nucleotide sequence ID" value="NZ_CP043869.1"/>
</dbReference>
<evidence type="ECO:0000256" key="2">
    <source>
        <dbReference type="ARBA" id="ARBA00004429"/>
    </source>
</evidence>
<dbReference type="SUPFAM" id="SSF161098">
    <property type="entry name" value="MetI-like"/>
    <property type="match status" value="1"/>
</dbReference>
<dbReference type="Pfam" id="PF00528">
    <property type="entry name" value="BPD_transp_1"/>
    <property type="match status" value="1"/>
</dbReference>
<evidence type="ECO:0000256" key="4">
    <source>
        <dbReference type="ARBA" id="ARBA00022448"/>
    </source>
</evidence>
<feature type="transmembrane region" description="Helical" evidence="11">
    <location>
        <begin position="143"/>
        <end position="165"/>
    </location>
</feature>
<dbReference type="Gene3D" id="1.10.3720.10">
    <property type="entry name" value="MetI-like"/>
    <property type="match status" value="1"/>
</dbReference>
<dbReference type="PROSITE" id="PS50928">
    <property type="entry name" value="ABC_TM1"/>
    <property type="match status" value="1"/>
</dbReference>
<feature type="domain" description="ABC transmembrane type-1" evidence="13">
    <location>
        <begin position="5"/>
        <end position="211"/>
    </location>
</feature>
<dbReference type="Proteomes" id="UP000324760">
    <property type="component" value="Chromosome"/>
</dbReference>
<evidence type="ECO:0000313" key="14">
    <source>
        <dbReference type="EMBL" id="QEQ95594.1"/>
    </source>
</evidence>
<evidence type="ECO:0000256" key="5">
    <source>
        <dbReference type="ARBA" id="ARBA00022475"/>
    </source>
</evidence>
<reference evidence="14 15" key="1">
    <citation type="journal article" date="2019" name="Biochem. Eng. J.">
        <title>Metabolic engineering of the marine bacteria Neptunomonas concharum for the production of acetoin and meso-2,3-butanediol from acetate.</title>
        <authorList>
            <person name="Li W."/>
            <person name="Pu N."/>
            <person name="Liu C.-X."/>
            <person name="Yuan Q.-P."/>
            <person name="Li Z.-J."/>
        </authorList>
    </citation>
    <scope>NUCLEOTIDE SEQUENCE [LARGE SCALE GENOMIC DNA]</scope>
    <source>
        <strain evidence="14 15">JCM17730</strain>
    </source>
</reference>
<feature type="transmembrane region" description="Helical" evidence="11">
    <location>
        <begin position="43"/>
        <end position="62"/>
    </location>
</feature>
<feature type="transmembrane region" description="Helical" evidence="11">
    <location>
        <begin position="12"/>
        <end position="31"/>
    </location>
</feature>
<dbReference type="AlphaFoldDB" id="A0A5P1R7I3"/>
<dbReference type="OrthoDB" id="9795403at2"/>
<accession>A0A5P1R7I3</accession>
<evidence type="ECO:0000256" key="6">
    <source>
        <dbReference type="ARBA" id="ARBA00022505"/>
    </source>
</evidence>
<organism evidence="14 15">
    <name type="scientific">Neptunomonas concharum</name>
    <dbReference type="NCBI Taxonomy" id="1031538"/>
    <lineage>
        <taxon>Bacteria</taxon>
        <taxon>Pseudomonadati</taxon>
        <taxon>Pseudomonadota</taxon>
        <taxon>Gammaproteobacteria</taxon>
        <taxon>Oceanospirillales</taxon>
        <taxon>Oceanospirillaceae</taxon>
        <taxon>Neptunomonas</taxon>
    </lineage>
</organism>
<evidence type="ECO:0000313" key="15">
    <source>
        <dbReference type="Proteomes" id="UP000324760"/>
    </source>
</evidence>
<feature type="transmembrane region" description="Helical" evidence="11">
    <location>
        <begin position="191"/>
        <end position="212"/>
    </location>
</feature>
<comment type="subcellular location">
    <subcellularLocation>
        <location evidence="2 12">Cell inner membrane</location>
        <topology evidence="2 12">Multi-pass membrane protein</topology>
    </subcellularLocation>
    <subcellularLocation>
        <location evidence="11">Cell membrane</location>
        <topology evidence="11">Multi-pass membrane protein</topology>
    </subcellularLocation>
</comment>
<feature type="transmembrane region" description="Helical" evidence="11">
    <location>
        <begin position="82"/>
        <end position="102"/>
    </location>
</feature>
<proteinExistence type="inferred from homology"/>